<reference evidence="2 3" key="1">
    <citation type="submission" date="2015-04" db="EMBL/GenBank/DDBJ databases">
        <authorList>
            <person name="Heijne W.H."/>
            <person name="Fedorova N.D."/>
            <person name="Nierman W.C."/>
            <person name="Vollebregt A.W."/>
            <person name="Zhao Z."/>
            <person name="Wu L."/>
            <person name="Kumar M."/>
            <person name="Stam H."/>
            <person name="van den Berg M.A."/>
            <person name="Pel H.J."/>
        </authorList>
    </citation>
    <scope>NUCLEOTIDE SEQUENCE [LARGE SCALE GENOMIC DNA]</scope>
    <source>
        <strain evidence="2 3">CBS 393.64</strain>
    </source>
</reference>
<organism evidence="2 3">
    <name type="scientific">Rasamsonia emersonii (strain ATCC 16479 / CBS 393.64 / IMI 116815)</name>
    <dbReference type="NCBI Taxonomy" id="1408163"/>
    <lineage>
        <taxon>Eukaryota</taxon>
        <taxon>Fungi</taxon>
        <taxon>Dikarya</taxon>
        <taxon>Ascomycota</taxon>
        <taxon>Pezizomycotina</taxon>
        <taxon>Eurotiomycetes</taxon>
        <taxon>Eurotiomycetidae</taxon>
        <taxon>Eurotiales</taxon>
        <taxon>Trichocomaceae</taxon>
        <taxon>Rasamsonia</taxon>
    </lineage>
</organism>
<keyword evidence="1" id="KW-0472">Membrane</keyword>
<dbReference type="Proteomes" id="UP000053958">
    <property type="component" value="Unassembled WGS sequence"/>
</dbReference>
<feature type="non-terminal residue" evidence="2">
    <location>
        <position position="1"/>
    </location>
</feature>
<dbReference type="RefSeq" id="XP_013324212.1">
    <property type="nucleotide sequence ID" value="XM_013468758.1"/>
</dbReference>
<proteinExistence type="predicted"/>
<comment type="caution">
    <text evidence="2">The sequence shown here is derived from an EMBL/GenBank/DDBJ whole genome shotgun (WGS) entry which is preliminary data.</text>
</comment>
<gene>
    <name evidence="2" type="ORF">T310_8458</name>
</gene>
<dbReference type="EMBL" id="LASV01000603">
    <property type="protein sequence ID" value="KKA17600.1"/>
    <property type="molecule type" value="Genomic_DNA"/>
</dbReference>
<dbReference type="GeneID" id="25320717"/>
<evidence type="ECO:0000313" key="2">
    <source>
        <dbReference type="EMBL" id="KKA17600.1"/>
    </source>
</evidence>
<name>A0A0F4YHK3_RASE3</name>
<protein>
    <submittedName>
        <fullName evidence="2">Uncharacterized protein</fullName>
    </submittedName>
</protein>
<evidence type="ECO:0000256" key="1">
    <source>
        <dbReference type="SAM" id="Phobius"/>
    </source>
</evidence>
<dbReference type="AlphaFoldDB" id="A0A0F4YHK3"/>
<accession>A0A0F4YHK3</accession>
<keyword evidence="3" id="KW-1185">Reference proteome</keyword>
<keyword evidence="1" id="KW-1133">Transmembrane helix</keyword>
<sequence>GADERASRACISDRAFVYIVFGPTVLASCIGGAFRLNAREPDKMADGISLATPAAGDAMSPPVSSRLQFFISTGMRPATPGGGRAYLPASGAQPAPAPA</sequence>
<feature type="transmembrane region" description="Helical" evidence="1">
    <location>
        <begin position="15"/>
        <end position="34"/>
    </location>
</feature>
<evidence type="ECO:0000313" key="3">
    <source>
        <dbReference type="Proteomes" id="UP000053958"/>
    </source>
</evidence>
<keyword evidence="1" id="KW-0812">Transmembrane</keyword>